<accession>A0A4U1HKH1</accession>
<feature type="transmembrane region" description="Helical" evidence="2">
    <location>
        <begin position="94"/>
        <end position="112"/>
    </location>
</feature>
<dbReference type="Proteomes" id="UP000305539">
    <property type="component" value="Unassembled WGS sequence"/>
</dbReference>
<keyword evidence="2" id="KW-1133">Transmembrane helix</keyword>
<keyword evidence="2" id="KW-0472">Membrane</keyword>
<organism evidence="3 4">
    <name type="scientific">Trinickia terrae</name>
    <dbReference type="NCBI Taxonomy" id="2571161"/>
    <lineage>
        <taxon>Bacteria</taxon>
        <taxon>Pseudomonadati</taxon>
        <taxon>Pseudomonadota</taxon>
        <taxon>Betaproteobacteria</taxon>
        <taxon>Burkholderiales</taxon>
        <taxon>Burkholderiaceae</taxon>
        <taxon>Trinickia</taxon>
    </lineage>
</organism>
<feature type="transmembrane region" description="Helical" evidence="2">
    <location>
        <begin position="166"/>
        <end position="185"/>
    </location>
</feature>
<dbReference type="InterPro" id="IPR006726">
    <property type="entry name" value="PHBA_efflux_AaeB/fusaric-R"/>
</dbReference>
<keyword evidence="4" id="KW-1185">Reference proteome</keyword>
<evidence type="ECO:0000313" key="3">
    <source>
        <dbReference type="EMBL" id="TKC81711.1"/>
    </source>
</evidence>
<name>A0A4U1HKH1_9BURK</name>
<keyword evidence="2" id="KW-0812">Transmembrane</keyword>
<feature type="transmembrane region" description="Helical" evidence="2">
    <location>
        <begin position="295"/>
        <end position="313"/>
    </location>
</feature>
<feature type="transmembrane region" description="Helical" evidence="2">
    <location>
        <begin position="349"/>
        <end position="366"/>
    </location>
</feature>
<feature type="region of interest" description="Disordered" evidence="1">
    <location>
        <begin position="257"/>
        <end position="278"/>
    </location>
</feature>
<evidence type="ECO:0000313" key="4">
    <source>
        <dbReference type="Proteomes" id="UP000305539"/>
    </source>
</evidence>
<sequence>MTTRCACSSARPGARSPIRWRGSPCIGWSGAELGWAEPFVAHAVEVSRDAALALARELAAWRASRERVAFAAKVTCSVALAVLAAHALHLSNTWWAAITGYTVMQSSLAGSVLRGFHRVLGTVLGALVGALAGTWTGGLPWLFVPVLGVFGGACVYRAIGSQASYAWILGAITALMVAFQAHILVTMKASAAFAALRVIEVIVGTLACVAVSAMFHLGGVHRGIKWREQGWGVSWAVHRAWLARVAQAVRGKFRPAPAAEETAAPSPSPAAPSALGSAPVVTLDPPSFQAARKRLAMQAGVSVAILAALAYVLDLPGFAQAMVTTIAVVALPAASIADDTTRPVLEKMIQRFVGCLLAGVIAVALLPLLRGETIPCMIALVLGVWAGCHLQTGKEGASYVGRQFTIAFIMVFVQDHHWSADPKPALLRLAGILTGIVVISGVMLATAGRVDGATPRT</sequence>
<dbReference type="GO" id="GO:0022857">
    <property type="term" value="F:transmembrane transporter activity"/>
    <property type="evidence" value="ECO:0007669"/>
    <property type="project" value="InterPro"/>
</dbReference>
<dbReference type="EMBL" id="SWJE01000017">
    <property type="protein sequence ID" value="TKC81711.1"/>
    <property type="molecule type" value="Genomic_DNA"/>
</dbReference>
<feature type="transmembrane region" description="Helical" evidence="2">
    <location>
        <begin position="191"/>
        <end position="217"/>
    </location>
</feature>
<comment type="caution">
    <text evidence="3">The sequence shown here is derived from an EMBL/GenBank/DDBJ whole genome shotgun (WGS) entry which is preliminary data.</text>
</comment>
<feature type="transmembrane region" description="Helical" evidence="2">
    <location>
        <begin position="425"/>
        <end position="447"/>
    </location>
</feature>
<proteinExistence type="predicted"/>
<protein>
    <submittedName>
        <fullName evidence="3">FUSC family protein</fullName>
    </submittedName>
</protein>
<dbReference type="OrthoDB" id="5946161at2"/>
<evidence type="ECO:0000256" key="2">
    <source>
        <dbReference type="SAM" id="Phobius"/>
    </source>
</evidence>
<dbReference type="AlphaFoldDB" id="A0A4U1HKH1"/>
<gene>
    <name evidence="3" type="ORF">FAZ69_27490</name>
</gene>
<dbReference type="GO" id="GO:0005886">
    <property type="term" value="C:plasma membrane"/>
    <property type="evidence" value="ECO:0007669"/>
    <property type="project" value="InterPro"/>
</dbReference>
<dbReference type="Pfam" id="PF04632">
    <property type="entry name" value="FUSC"/>
    <property type="match status" value="1"/>
</dbReference>
<reference evidence="3 4" key="1">
    <citation type="submission" date="2019-04" db="EMBL/GenBank/DDBJ databases">
        <title>Trinickia sp. 7GSK02, isolated from subtropical forest soil.</title>
        <authorList>
            <person name="Gao Z.-H."/>
            <person name="Qiu L.-H."/>
        </authorList>
    </citation>
    <scope>NUCLEOTIDE SEQUENCE [LARGE SCALE GENOMIC DNA]</scope>
    <source>
        <strain evidence="3 4">7GSK02</strain>
    </source>
</reference>
<feature type="transmembrane region" description="Helical" evidence="2">
    <location>
        <begin position="68"/>
        <end position="88"/>
    </location>
</feature>
<feature type="transmembrane region" description="Helical" evidence="2">
    <location>
        <begin position="119"/>
        <end position="135"/>
    </location>
</feature>
<evidence type="ECO:0000256" key="1">
    <source>
        <dbReference type="SAM" id="MobiDB-lite"/>
    </source>
</evidence>